<feature type="region of interest" description="Disordered" evidence="1">
    <location>
        <begin position="1"/>
        <end position="53"/>
    </location>
</feature>
<sequence>MASSPSRDGKPQKEKYKPMSLSESSPRQSPLIRHHSEKIGRRSHSSPKSSSKVDANNYVLYNSGHYTPWLSSIPKGQFQKIWRNCTNINIYEEQSEIVADRFIQNNYPIDL</sequence>
<gene>
    <name evidence="2" type="ORF">PECUL_23A037888</name>
</gene>
<name>A0AAD1TAE3_PELCU</name>
<evidence type="ECO:0000313" key="3">
    <source>
        <dbReference type="Proteomes" id="UP001295444"/>
    </source>
</evidence>
<reference evidence="2" key="1">
    <citation type="submission" date="2022-03" db="EMBL/GenBank/DDBJ databases">
        <authorList>
            <person name="Alioto T."/>
            <person name="Alioto T."/>
            <person name="Gomez Garrido J."/>
        </authorList>
    </citation>
    <scope>NUCLEOTIDE SEQUENCE</scope>
</reference>
<dbReference type="AlphaFoldDB" id="A0AAD1TAE3"/>
<protein>
    <submittedName>
        <fullName evidence="2">Uncharacterized protein</fullName>
    </submittedName>
</protein>
<organism evidence="2 3">
    <name type="scientific">Pelobates cultripes</name>
    <name type="common">Western spadefoot toad</name>
    <dbReference type="NCBI Taxonomy" id="61616"/>
    <lineage>
        <taxon>Eukaryota</taxon>
        <taxon>Metazoa</taxon>
        <taxon>Chordata</taxon>
        <taxon>Craniata</taxon>
        <taxon>Vertebrata</taxon>
        <taxon>Euteleostomi</taxon>
        <taxon>Amphibia</taxon>
        <taxon>Batrachia</taxon>
        <taxon>Anura</taxon>
        <taxon>Pelobatoidea</taxon>
        <taxon>Pelobatidae</taxon>
        <taxon>Pelobates</taxon>
    </lineage>
</organism>
<dbReference type="Proteomes" id="UP001295444">
    <property type="component" value="Chromosome 11"/>
</dbReference>
<dbReference type="EMBL" id="OW240922">
    <property type="protein sequence ID" value="CAH2322233.1"/>
    <property type="molecule type" value="Genomic_DNA"/>
</dbReference>
<feature type="compositionally biased region" description="Basic residues" evidence="1">
    <location>
        <begin position="32"/>
        <end position="45"/>
    </location>
</feature>
<evidence type="ECO:0000313" key="2">
    <source>
        <dbReference type="EMBL" id="CAH2322233.1"/>
    </source>
</evidence>
<evidence type="ECO:0000256" key="1">
    <source>
        <dbReference type="SAM" id="MobiDB-lite"/>
    </source>
</evidence>
<proteinExistence type="predicted"/>
<accession>A0AAD1TAE3</accession>
<feature type="compositionally biased region" description="Basic and acidic residues" evidence="1">
    <location>
        <begin position="7"/>
        <end position="17"/>
    </location>
</feature>
<keyword evidence="3" id="KW-1185">Reference proteome</keyword>